<sequence>MRQLFFTFICVCLCSGPGVRALRGRTHIRNVRSGISPTLFLQPLGVNGFIRSREGPRTPNTALLASSADAGIEIVSRFDDVVRPVYDRRNYRLLQLSDGRRALIVSDPVGLLGVECESMLQKAEDGTVFFARFDPQRPPGEPARNFCLMGSGTVDVLEKFATEVAMSEDKWPQAITNSDGASALFRSGPAPGFLQTVQGDLSSPSVSSGGSLVLQFPLVLCDHQVGSDKEDSAETEEDRIVAAAQFVADTLDRKGRGSVSHRLKSAGIASSVSASLVALPRTDAAPGSRSLGVRVKIGLVEGGERDPLSAADEVFATLGALGSVCRENPSELERIWADAQAVQAAEASQPSHVLCRRSHNVGGSFLAERCAEERGQRGQSSAPERTAKESGGMSCRPRLEEDAFRLASLLSLRKNPHVASTSEPLGPFDGGAGLAKLLETSLRPQNLQMILQTTKGDGSSSAHKTDEKLPSEAVARWEAIIDTTQEAEAASERLPPTSPFVPSDLSIVRHEMPPVSMEQGGQAGLLFPVSFSVSDPECPVDVDETSPLAKMQEGDGVASELLSVHERTPAYEYDEYGNRITNLAVPEVTLPSGPFSANNAIEIGARGRKLEVLHAVAPPEVSGPAAAVWVRIFSPRLQWAEDYAELSLTGMRKFVEKETLEIETARDNGILFDFDVDMSAGTVSLLFEGPSEHLKSFTSLLCQRLNASVEEQREEGQREEAEIEKKEKAEREEMRKEEEKRNREREEDLQKKAVAAREGGDKSLAKILNLVAKQTKTASASASNSPLPASLETLAAAAAGQATESPPSENSAPSPSPSSRSPRTSGMALWSVLKEADVALQVLGNVSWQDAVELGKQLAFTHLRVIERRATARQAGQAHSNILHPPFPDYTVEGQGTTDPKETPRADLFFQVLPLVASSLTAEVDWRKGKGKKENERATFAFEETTSKDQQAEKETEKESEKEFLSPWVLTRDGEDRHVVKMRVLTSLARKSLAEFCKVVSARGLGEAKSLSATSPSAVLFSLDSTDGALTPMELDVLLEGWLENFRSELEEMGEEDLINEQMKVAEEINRESAVSSFREFCRNLFREVHFSRFDFDAPQRQARGLIESPIPKANLLDFFDLYLKAPLDPRGMVPLQTAPDVRSARRKVSGHFWTEEIARKAMESGKKLDSCPLDLVARVRPEIKEQLKALPDRRPLIEGVSIGTVLLGPSAIRKYRHLRPWYPPWDLGQPPVQVRLQSEDPIGKSEGEQYQQFEDITERENEVVSVL</sequence>
<feature type="region of interest" description="Disordered" evidence="1">
    <location>
        <begin position="371"/>
        <end position="394"/>
    </location>
</feature>
<feature type="region of interest" description="Disordered" evidence="1">
    <location>
        <begin position="710"/>
        <end position="757"/>
    </location>
</feature>
<name>A0A0G4G928_9ALVE</name>
<keyword evidence="2" id="KW-0732">Signal</keyword>
<dbReference type="AlphaFoldDB" id="A0A0G4G928"/>
<evidence type="ECO:0000256" key="1">
    <source>
        <dbReference type="SAM" id="MobiDB-lite"/>
    </source>
</evidence>
<evidence type="ECO:0000256" key="2">
    <source>
        <dbReference type="SAM" id="SignalP"/>
    </source>
</evidence>
<reference evidence="3" key="1">
    <citation type="submission" date="2014-11" db="EMBL/GenBank/DDBJ databases">
        <authorList>
            <person name="Otto D Thomas"/>
            <person name="Naeem Raeece"/>
        </authorList>
    </citation>
    <scope>NUCLEOTIDE SEQUENCE</scope>
</reference>
<evidence type="ECO:0008006" key="4">
    <source>
        <dbReference type="Google" id="ProtNLM"/>
    </source>
</evidence>
<feature type="region of interest" description="Disordered" evidence="1">
    <location>
        <begin position="797"/>
        <end position="824"/>
    </location>
</feature>
<dbReference type="EMBL" id="CDMZ01000993">
    <property type="protein sequence ID" value="CEM25327.1"/>
    <property type="molecule type" value="Genomic_DNA"/>
</dbReference>
<feature type="signal peptide" evidence="2">
    <location>
        <begin position="1"/>
        <end position="21"/>
    </location>
</feature>
<dbReference type="Gene3D" id="3.30.830.10">
    <property type="entry name" value="Metalloenzyme, LuxS/M16 peptidase-like"/>
    <property type="match status" value="1"/>
</dbReference>
<feature type="region of interest" description="Disordered" evidence="1">
    <location>
        <begin position="939"/>
        <end position="960"/>
    </location>
</feature>
<organism evidence="3">
    <name type="scientific">Chromera velia CCMP2878</name>
    <dbReference type="NCBI Taxonomy" id="1169474"/>
    <lineage>
        <taxon>Eukaryota</taxon>
        <taxon>Sar</taxon>
        <taxon>Alveolata</taxon>
        <taxon>Colpodellida</taxon>
        <taxon>Chromeraceae</taxon>
        <taxon>Chromera</taxon>
    </lineage>
</organism>
<gene>
    <name evidence="3" type="ORF">Cvel_605</name>
</gene>
<dbReference type="VEuPathDB" id="CryptoDB:Cvel_605"/>
<feature type="compositionally biased region" description="Basic and acidic residues" evidence="1">
    <location>
        <begin position="945"/>
        <end position="960"/>
    </location>
</feature>
<proteinExistence type="predicted"/>
<feature type="chain" id="PRO_5005189862" description="Peptidase M16 middle/third domain-containing protein" evidence="2">
    <location>
        <begin position="22"/>
        <end position="1268"/>
    </location>
</feature>
<feature type="compositionally biased region" description="Basic and acidic residues" evidence="1">
    <location>
        <begin position="710"/>
        <end position="751"/>
    </location>
</feature>
<accession>A0A0G4G928</accession>
<evidence type="ECO:0000313" key="3">
    <source>
        <dbReference type="EMBL" id="CEM25327.1"/>
    </source>
</evidence>
<protein>
    <recommendedName>
        <fullName evidence="4">Peptidase M16 middle/third domain-containing protein</fullName>
    </recommendedName>
</protein>